<dbReference type="RefSeq" id="WP_268613671.1">
    <property type="nucleotide sequence ID" value="NZ_JAMDMX010000008.1"/>
</dbReference>
<evidence type="ECO:0000313" key="2">
    <source>
        <dbReference type="Proteomes" id="UP001527099"/>
    </source>
</evidence>
<proteinExistence type="predicted"/>
<accession>A0ABT4G7C3</accession>
<organism evidence="1 2">
    <name type="scientific">Paenibacillus alginolyticus</name>
    <dbReference type="NCBI Taxonomy" id="59839"/>
    <lineage>
        <taxon>Bacteria</taxon>
        <taxon>Bacillati</taxon>
        <taxon>Bacillota</taxon>
        <taxon>Bacilli</taxon>
        <taxon>Bacillales</taxon>
        <taxon>Paenibacillaceae</taxon>
        <taxon>Paenibacillus</taxon>
    </lineage>
</organism>
<dbReference type="Gene3D" id="1.10.287.1060">
    <property type="entry name" value="ESAT-6-like"/>
    <property type="match status" value="1"/>
</dbReference>
<sequence>MTRDRIKVFMDQLELTANKMASQTVEYKNEYTLLYKAVNDMGTSWQGIDNMVYVNQINGFKDDFENMVKLLNNYAELLRICAAEYTKAQEVIVNEAIKLTK</sequence>
<dbReference type="SUPFAM" id="SSF140453">
    <property type="entry name" value="EsxAB dimer-like"/>
    <property type="match status" value="1"/>
</dbReference>
<protein>
    <submittedName>
        <fullName evidence="1">WXG100 family type VII secretion target</fullName>
    </submittedName>
</protein>
<dbReference type="InterPro" id="IPR036689">
    <property type="entry name" value="ESAT-6-like_sf"/>
</dbReference>
<evidence type="ECO:0000313" key="1">
    <source>
        <dbReference type="EMBL" id="MCY9692049.1"/>
    </source>
</evidence>
<dbReference type="InterPro" id="IPR010310">
    <property type="entry name" value="T7SS_ESAT-6-like"/>
</dbReference>
<comment type="caution">
    <text evidence="1">The sequence shown here is derived from an EMBL/GenBank/DDBJ whole genome shotgun (WGS) entry which is preliminary data.</text>
</comment>
<reference evidence="1 2" key="1">
    <citation type="submission" date="2022-05" db="EMBL/GenBank/DDBJ databases">
        <title>Genome Sequencing of Bee-Associated Microbes.</title>
        <authorList>
            <person name="Dunlap C."/>
        </authorList>
    </citation>
    <scope>NUCLEOTIDE SEQUENCE [LARGE SCALE GENOMIC DNA]</scope>
    <source>
        <strain evidence="1 2">NRRL B-14421</strain>
    </source>
</reference>
<dbReference type="Proteomes" id="UP001527099">
    <property type="component" value="Unassembled WGS sequence"/>
</dbReference>
<gene>
    <name evidence="1" type="ORF">M5X19_03795</name>
</gene>
<keyword evidence="2" id="KW-1185">Reference proteome</keyword>
<dbReference type="Pfam" id="PF06013">
    <property type="entry name" value="WXG100"/>
    <property type="match status" value="1"/>
</dbReference>
<name>A0ABT4G7C3_9BACL</name>
<dbReference type="EMBL" id="JAMDMX010000008">
    <property type="protein sequence ID" value="MCY9692049.1"/>
    <property type="molecule type" value="Genomic_DNA"/>
</dbReference>